<dbReference type="InterPro" id="IPR051263">
    <property type="entry name" value="C-type_cytochrome_biogenesis"/>
</dbReference>
<sequence>MIAWIVLTLIALAWAAWLFGGVFKSSNKKLLYSGMLVISSVLSLFIYFKMGAHAELEALSEKHQSLAGLSLVELAEKAQSDEISALEFLTELRLRSEQDPDNKEKWLQLGQIFLRFGEIDEADQAFVRAIDLEPTDASRLQVAQIFLESDDQAAFQRADRHIGLVLMEQPNHEGALLMQGVNQFKQKNYQAAIDYWQRLLNMRDPDSQSAQLMREQIARAEHQLKLKQTNNIRVFVANLSELPLEKFSKAFVLVRSYAGGPPVAVRSVALSELEGGVLLTPGDVMLPDVELWQAQDVIVEVRLSVEGIAQPGSGDQFGQTEPLNKLTPGEQFHIEINQTVN</sequence>
<keyword evidence="3" id="KW-0802">TPR repeat</keyword>
<dbReference type="GO" id="GO:0017004">
    <property type="term" value="P:cytochrome complex assembly"/>
    <property type="evidence" value="ECO:0007669"/>
    <property type="project" value="UniProtKB-KW"/>
</dbReference>
<dbReference type="RefSeq" id="WP_106646966.1">
    <property type="nucleotide sequence ID" value="NZ_BMGO01000001.1"/>
</dbReference>
<organism evidence="6 7">
    <name type="scientific">Kangiella profundi</name>
    <dbReference type="NCBI Taxonomy" id="1561924"/>
    <lineage>
        <taxon>Bacteria</taxon>
        <taxon>Pseudomonadati</taxon>
        <taxon>Pseudomonadota</taxon>
        <taxon>Gammaproteobacteria</taxon>
        <taxon>Kangiellales</taxon>
        <taxon>Kangiellaceae</taxon>
        <taxon>Kangiella</taxon>
    </lineage>
</organism>
<dbReference type="EMBL" id="CP025120">
    <property type="protein sequence ID" value="AUD79134.1"/>
    <property type="molecule type" value="Genomic_DNA"/>
</dbReference>
<dbReference type="SUPFAM" id="SSF48452">
    <property type="entry name" value="TPR-like"/>
    <property type="match status" value="1"/>
</dbReference>
<feature type="domain" description="Cytochrome c-type biogenesis protein H Ig-like" evidence="4">
    <location>
        <begin position="246"/>
        <end position="337"/>
    </location>
</feature>
<dbReference type="Gene3D" id="1.25.40.10">
    <property type="entry name" value="Tetratricopeptide repeat domain"/>
    <property type="match status" value="1"/>
</dbReference>
<dbReference type="PANTHER" id="PTHR47870">
    <property type="entry name" value="CYTOCHROME C-TYPE BIOGENESIS PROTEIN CCMH"/>
    <property type="match status" value="1"/>
</dbReference>
<dbReference type="InterPro" id="IPR056413">
    <property type="entry name" value="TPR_CcmH_CycH"/>
</dbReference>
<name>A0A2K9AJK9_9GAMM</name>
<gene>
    <name evidence="6" type="ORF">CW740_07685</name>
</gene>
<evidence type="ECO:0000313" key="7">
    <source>
        <dbReference type="Proteomes" id="UP000232693"/>
    </source>
</evidence>
<evidence type="ECO:0000313" key="6">
    <source>
        <dbReference type="EMBL" id="AUD79134.1"/>
    </source>
</evidence>
<protein>
    <submittedName>
        <fullName evidence="6">Uncharacterized protein</fullName>
    </submittedName>
</protein>
<dbReference type="InterPro" id="IPR011990">
    <property type="entry name" value="TPR-like_helical_dom_sf"/>
</dbReference>
<evidence type="ECO:0000259" key="4">
    <source>
        <dbReference type="Pfam" id="PF23892"/>
    </source>
</evidence>
<dbReference type="Pfam" id="PF23914">
    <property type="entry name" value="TPR_CcmH_CycH"/>
    <property type="match status" value="1"/>
</dbReference>
<evidence type="ECO:0000256" key="3">
    <source>
        <dbReference type="ARBA" id="ARBA00022803"/>
    </source>
</evidence>
<keyword evidence="2" id="KW-0201">Cytochrome c-type biogenesis</keyword>
<dbReference type="Proteomes" id="UP000232693">
    <property type="component" value="Chromosome"/>
</dbReference>
<keyword evidence="7" id="KW-1185">Reference proteome</keyword>
<dbReference type="OrthoDB" id="9776053at2"/>
<dbReference type="PROSITE" id="PS50293">
    <property type="entry name" value="TPR_REGION"/>
    <property type="match status" value="1"/>
</dbReference>
<keyword evidence="1" id="KW-0677">Repeat</keyword>
<proteinExistence type="predicted"/>
<dbReference type="PANTHER" id="PTHR47870:SF1">
    <property type="entry name" value="CYTOCHROME C-TYPE BIOGENESIS PROTEIN CCMH"/>
    <property type="match status" value="1"/>
</dbReference>
<dbReference type="SMART" id="SM00028">
    <property type="entry name" value="TPR"/>
    <property type="match status" value="2"/>
</dbReference>
<dbReference type="Pfam" id="PF23892">
    <property type="entry name" value="Ig_CycH"/>
    <property type="match status" value="1"/>
</dbReference>
<evidence type="ECO:0000256" key="1">
    <source>
        <dbReference type="ARBA" id="ARBA00022737"/>
    </source>
</evidence>
<evidence type="ECO:0000259" key="5">
    <source>
        <dbReference type="Pfam" id="PF23914"/>
    </source>
</evidence>
<dbReference type="KEGG" id="kpd:CW740_07685"/>
<dbReference type="AlphaFoldDB" id="A0A2K9AJK9"/>
<dbReference type="PROSITE" id="PS50005">
    <property type="entry name" value="TPR"/>
    <property type="match status" value="1"/>
</dbReference>
<accession>A0A2K9AJK9</accession>
<dbReference type="InterPro" id="IPR056412">
    <property type="entry name" value="Ig_CycH"/>
</dbReference>
<feature type="domain" description="Cytochrome c-type biogenesis protein H TPR" evidence="5">
    <location>
        <begin position="73"/>
        <end position="208"/>
    </location>
</feature>
<dbReference type="InterPro" id="IPR019734">
    <property type="entry name" value="TPR_rpt"/>
</dbReference>
<evidence type="ECO:0000256" key="2">
    <source>
        <dbReference type="ARBA" id="ARBA00022748"/>
    </source>
</evidence>
<reference evidence="6 7" key="1">
    <citation type="submission" date="2017-12" db="EMBL/GenBank/DDBJ databases">
        <title>Kangiella profundi FT102 completed genome.</title>
        <authorList>
            <person name="Xu J."/>
            <person name="Wang J."/>
            <person name="Lu Y."/>
        </authorList>
    </citation>
    <scope>NUCLEOTIDE SEQUENCE [LARGE SCALE GENOMIC DNA]</scope>
    <source>
        <strain evidence="6 7">FT102</strain>
    </source>
</reference>